<sequence length="307" mass="34043">MNVLKKKVNISLIQLAGSTPDKFANLARAESLIAKTMKEYPATEVIVLPECFNSPYSVKLFKKYAEPIILDDAENAPSVSKLSELALKHKILLIGGSIPEIEESTGKIYNTSLVFDPKGNLVGKHRKLHLFDVDIPNGITFKESITLSPGNKVTTIDDSENSGLKFGLGICYDMRFPEPAMYSSRIENANTLIYPSAFNTVTGPLHWHLLAKVRAMDNQVYTILCSPARAAEGLVDEFGDPVYRAYGHSLIVNPKGDVLVEAGENEEILNCELDGDVINAVRQAIPIGFQRRFDVYEQVKLKEEKEK</sequence>
<dbReference type="SUPFAM" id="SSF56317">
    <property type="entry name" value="Carbon-nitrogen hydrolase"/>
    <property type="match status" value="1"/>
</dbReference>
<gene>
    <name evidence="3" type="ORF">HANVADRAFT_42158</name>
</gene>
<dbReference type="InterPro" id="IPR045254">
    <property type="entry name" value="Nit1/2_C-N_Hydrolase"/>
</dbReference>
<dbReference type="PANTHER" id="PTHR23088">
    <property type="entry name" value="NITRILASE-RELATED"/>
    <property type="match status" value="1"/>
</dbReference>
<evidence type="ECO:0000313" key="4">
    <source>
        <dbReference type="Proteomes" id="UP000092321"/>
    </source>
</evidence>
<accession>A0A1B7T9F9</accession>
<organism evidence="3 4">
    <name type="scientific">Hanseniaspora valbyensis NRRL Y-1626</name>
    <dbReference type="NCBI Taxonomy" id="766949"/>
    <lineage>
        <taxon>Eukaryota</taxon>
        <taxon>Fungi</taxon>
        <taxon>Dikarya</taxon>
        <taxon>Ascomycota</taxon>
        <taxon>Saccharomycotina</taxon>
        <taxon>Saccharomycetes</taxon>
        <taxon>Saccharomycodales</taxon>
        <taxon>Saccharomycodaceae</taxon>
        <taxon>Hanseniaspora</taxon>
    </lineage>
</organism>
<name>A0A1B7T9F9_9ASCO</name>
<reference evidence="4" key="1">
    <citation type="journal article" date="2016" name="Proc. Natl. Acad. Sci. U.S.A.">
        <title>Comparative genomics of biotechnologically important yeasts.</title>
        <authorList>
            <person name="Riley R."/>
            <person name="Haridas S."/>
            <person name="Wolfe K.H."/>
            <person name="Lopes M.R."/>
            <person name="Hittinger C.T."/>
            <person name="Goeker M."/>
            <person name="Salamov A.A."/>
            <person name="Wisecaver J.H."/>
            <person name="Long T.M."/>
            <person name="Calvey C.H."/>
            <person name="Aerts A.L."/>
            <person name="Barry K.W."/>
            <person name="Choi C."/>
            <person name="Clum A."/>
            <person name="Coughlan A.Y."/>
            <person name="Deshpande S."/>
            <person name="Douglass A.P."/>
            <person name="Hanson S.J."/>
            <person name="Klenk H.-P."/>
            <person name="LaButti K.M."/>
            <person name="Lapidus A."/>
            <person name="Lindquist E.A."/>
            <person name="Lipzen A.M."/>
            <person name="Meier-Kolthoff J.P."/>
            <person name="Ohm R.A."/>
            <person name="Otillar R.P."/>
            <person name="Pangilinan J.L."/>
            <person name="Peng Y."/>
            <person name="Rokas A."/>
            <person name="Rosa C.A."/>
            <person name="Scheuner C."/>
            <person name="Sibirny A.A."/>
            <person name="Slot J.C."/>
            <person name="Stielow J.B."/>
            <person name="Sun H."/>
            <person name="Kurtzman C.P."/>
            <person name="Blackwell M."/>
            <person name="Grigoriev I.V."/>
            <person name="Jeffries T.W."/>
        </authorList>
    </citation>
    <scope>NUCLEOTIDE SEQUENCE [LARGE SCALE GENOMIC DNA]</scope>
    <source>
        <strain evidence="4">NRRL Y-1626</strain>
    </source>
</reference>
<evidence type="ECO:0000256" key="1">
    <source>
        <dbReference type="ARBA" id="ARBA00022801"/>
    </source>
</evidence>
<dbReference type="Gene3D" id="3.60.110.10">
    <property type="entry name" value="Carbon-nitrogen hydrolase"/>
    <property type="match status" value="1"/>
</dbReference>
<dbReference type="Pfam" id="PF00795">
    <property type="entry name" value="CN_hydrolase"/>
    <property type="match status" value="1"/>
</dbReference>
<keyword evidence="1 3" id="KW-0378">Hydrolase</keyword>
<dbReference type="InterPro" id="IPR003010">
    <property type="entry name" value="C-N_Hydrolase"/>
</dbReference>
<dbReference type="Proteomes" id="UP000092321">
    <property type="component" value="Unassembled WGS sequence"/>
</dbReference>
<comment type="caution">
    <text evidence="3">The sequence shown here is derived from an EMBL/GenBank/DDBJ whole genome shotgun (WGS) entry which is preliminary data.</text>
</comment>
<dbReference type="OrthoDB" id="10250282at2759"/>
<feature type="domain" description="CN hydrolase" evidence="2">
    <location>
        <begin position="8"/>
        <end position="275"/>
    </location>
</feature>
<dbReference type="CDD" id="cd07572">
    <property type="entry name" value="nit"/>
    <property type="match status" value="1"/>
</dbReference>
<dbReference type="PROSITE" id="PS50263">
    <property type="entry name" value="CN_HYDROLASE"/>
    <property type="match status" value="1"/>
</dbReference>
<dbReference type="GO" id="GO:0050152">
    <property type="term" value="F:omega-amidase activity"/>
    <property type="evidence" value="ECO:0007669"/>
    <property type="project" value="TreeGrafter"/>
</dbReference>
<dbReference type="InterPro" id="IPR036526">
    <property type="entry name" value="C-N_Hydrolase_sf"/>
</dbReference>
<keyword evidence="4" id="KW-1185">Reference proteome</keyword>
<dbReference type="GO" id="GO:0006107">
    <property type="term" value="P:oxaloacetate metabolic process"/>
    <property type="evidence" value="ECO:0007669"/>
    <property type="project" value="TreeGrafter"/>
</dbReference>
<evidence type="ECO:0000313" key="3">
    <source>
        <dbReference type="EMBL" id="OBA25379.1"/>
    </source>
</evidence>
<dbReference type="GO" id="GO:0006528">
    <property type="term" value="P:asparagine metabolic process"/>
    <property type="evidence" value="ECO:0007669"/>
    <property type="project" value="TreeGrafter"/>
</dbReference>
<dbReference type="GO" id="GO:0005739">
    <property type="term" value="C:mitochondrion"/>
    <property type="evidence" value="ECO:0007669"/>
    <property type="project" value="TreeGrafter"/>
</dbReference>
<dbReference type="EMBL" id="LXPE01000123">
    <property type="protein sequence ID" value="OBA25379.1"/>
    <property type="molecule type" value="Genomic_DNA"/>
</dbReference>
<proteinExistence type="predicted"/>
<dbReference type="AlphaFoldDB" id="A0A1B7T9F9"/>
<evidence type="ECO:0000259" key="2">
    <source>
        <dbReference type="PROSITE" id="PS50263"/>
    </source>
</evidence>
<protein>
    <submittedName>
        <fullName evidence="3">Carbon-nitrogen hydrolase</fullName>
    </submittedName>
</protein>
<dbReference type="GO" id="GO:0006541">
    <property type="term" value="P:glutamine metabolic process"/>
    <property type="evidence" value="ECO:0007669"/>
    <property type="project" value="TreeGrafter"/>
</dbReference>
<dbReference type="PANTHER" id="PTHR23088:SF30">
    <property type="entry name" value="OMEGA-AMIDASE NIT2"/>
    <property type="match status" value="1"/>
</dbReference>